<dbReference type="EMBL" id="JACRUN010000007">
    <property type="protein sequence ID" value="MBC5835692.1"/>
    <property type="molecule type" value="Genomic_DNA"/>
</dbReference>
<evidence type="ECO:0000313" key="3">
    <source>
        <dbReference type="Proteomes" id="UP000605990"/>
    </source>
</evidence>
<dbReference type="InterPro" id="IPR013783">
    <property type="entry name" value="Ig-like_fold"/>
</dbReference>
<dbReference type="InterPro" id="IPR021615">
    <property type="entry name" value="Omp28"/>
</dbReference>
<protein>
    <submittedName>
        <fullName evidence="2">Omp28-related outer membrane protein</fullName>
    </submittedName>
</protein>
<proteinExistence type="predicted"/>
<evidence type="ECO:0000313" key="2">
    <source>
        <dbReference type="EMBL" id="MBC5835692.1"/>
    </source>
</evidence>
<comment type="caution">
    <text evidence="2">The sequence shown here is derived from an EMBL/GenBank/DDBJ whole genome shotgun (WGS) entry which is preliminary data.</text>
</comment>
<feature type="chain" id="PRO_5045164550" evidence="1">
    <location>
        <begin position="22"/>
        <end position="274"/>
    </location>
</feature>
<reference evidence="2 3" key="1">
    <citation type="submission" date="2020-08" db="EMBL/GenBank/DDBJ databases">
        <title>Description of novel Flavobacterium F-408 isolate.</title>
        <authorList>
            <person name="Saticioglu I.B."/>
            <person name="Duman M."/>
            <person name="Altun S."/>
        </authorList>
    </citation>
    <scope>NUCLEOTIDE SEQUENCE [LARGE SCALE GENOMIC DNA]</scope>
    <source>
        <strain evidence="2 3">F-408</strain>
    </source>
</reference>
<gene>
    <name evidence="2" type="ORF">H8R27_12415</name>
</gene>
<sequence>MKKALLITASLLGLLNLSCISDDWEDKSENSTIVEQPIVGKFLKNVLIEDYTGTWCQYCPRVLHGLNQVEEEHLDAFPVSIHRTSGSSVDPYNFPAAPLELTIGLSGYPTAMLNRKTLWDNEISTTEIKNQIKLNSDLGIALNSTVAGGNINLDVNIKFAADLSNLKLVVYILENGLVYDQVNATGYFGAQNPIPSFTHNHVLRTSLTDLVNGEALTGTNNGAIITKNFSIPVPSNVSNANNISFVAFVIDATGKAINVRGADSNTTQTFQENL</sequence>
<accession>A0ABR7J1A0</accession>
<dbReference type="Proteomes" id="UP000605990">
    <property type="component" value="Unassembled WGS sequence"/>
</dbReference>
<dbReference type="RefSeq" id="WP_166130314.1">
    <property type="nucleotide sequence ID" value="NZ_JAANOQ010000007.1"/>
</dbReference>
<dbReference type="InterPro" id="IPR036249">
    <property type="entry name" value="Thioredoxin-like_sf"/>
</dbReference>
<dbReference type="Gene3D" id="2.60.40.10">
    <property type="entry name" value="Immunoglobulins"/>
    <property type="match status" value="1"/>
</dbReference>
<name>A0ABR7J1A0_9FLAO</name>
<evidence type="ECO:0000256" key="1">
    <source>
        <dbReference type="SAM" id="SignalP"/>
    </source>
</evidence>
<dbReference type="SUPFAM" id="SSF52833">
    <property type="entry name" value="Thioredoxin-like"/>
    <property type="match status" value="1"/>
</dbReference>
<keyword evidence="1" id="KW-0732">Signal</keyword>
<keyword evidence="3" id="KW-1185">Reference proteome</keyword>
<feature type="signal peptide" evidence="1">
    <location>
        <begin position="1"/>
        <end position="21"/>
    </location>
</feature>
<organism evidence="2 3">
    <name type="scientific">Flavobacterium bernardetii</name>
    <dbReference type="NCBI Taxonomy" id="2813823"/>
    <lineage>
        <taxon>Bacteria</taxon>
        <taxon>Pseudomonadati</taxon>
        <taxon>Bacteroidota</taxon>
        <taxon>Flavobacteriia</taxon>
        <taxon>Flavobacteriales</taxon>
        <taxon>Flavobacteriaceae</taxon>
        <taxon>Flavobacterium</taxon>
    </lineage>
</organism>
<dbReference type="Pfam" id="PF11551">
    <property type="entry name" value="Omp28"/>
    <property type="match status" value="1"/>
</dbReference>